<protein>
    <recommendedName>
        <fullName evidence="1">DUF6598 domain-containing protein</fullName>
    </recommendedName>
</protein>
<sequence length="469" mass="53224">MLSAKESLGPQHALPGDCYPSHLPSFEIPTDLFGPFPRHLHETREESPIDVFRFEIAPDLFGSTHHRLLDAFEEEEEEEEAAVVLAEKKERGFLESESESESEFLNWDDIPVRDPVDGLNLSDLMDYDPLAVDADDEETNCPGKKFPVAAAAKVDDIWSRIYTRRNIEYQKKCEEIEASEDENATFPSYPLKILPEATGLCVFRGLCHHREYKTHDTSTARSTLGLRVPRLMLQIFAMHLSISESYSYPVRVYGIVAVRDALEPLRNLVFNRPCRDDAFMVDQDSLTLPLCSPRRGMYLVRDRALLEVDLWVKEEGDGSSDKQLLSLYAEFEGMYQLDEMLDGEVSSDLGSLVIDYLLLDESVEAVIQVSAKIDCPHHVRFTAFTSGFDGEIVLFDDKFSGNGKLFQYVVAVKAEGKLDICLKMEESLFWWTFQEGAVGAVRFPDDSVLNYGQFEVTVLFAPKKFTMDD</sequence>
<dbReference type="Gramene" id="TraesJUL2B03G00905370.1">
    <property type="protein sequence ID" value="TraesJUL2B03G00905370.1"/>
    <property type="gene ID" value="TraesJUL2B03G00905370"/>
</dbReference>
<dbReference type="Gramene" id="TraesWEE_scaffold_028690_01G000100.1">
    <property type="protein sequence ID" value="TraesWEE_scaffold_028690_01G000100.1"/>
    <property type="gene ID" value="TraesWEE_scaffold_028690_01G000100"/>
</dbReference>
<dbReference type="PANTHER" id="PTHR33065">
    <property type="entry name" value="OS07G0486400 PROTEIN"/>
    <property type="match status" value="1"/>
</dbReference>
<dbReference type="Gramene" id="TraesNOR2B03G00912930.1">
    <property type="protein sequence ID" value="TraesNOR2B03G00912930.1"/>
    <property type="gene ID" value="TraesNOR2B03G00912930"/>
</dbReference>
<dbReference type="Gramene" id="TraesLDM2B03G00901590.1">
    <property type="protein sequence ID" value="TraesLDM2B03G00901590.1"/>
    <property type="gene ID" value="TraesLDM2B03G00901590"/>
</dbReference>
<dbReference type="Gramene" id="TraesJAG2B03G00899140.1">
    <property type="protein sequence ID" value="TraesJAG2B03G00899140.1"/>
    <property type="gene ID" value="TraesJAG2B03G00899140"/>
</dbReference>
<evidence type="ECO:0000313" key="3">
    <source>
        <dbReference type="Proteomes" id="UP000019116"/>
    </source>
</evidence>
<dbReference type="Gramene" id="TraesPARA_EIv1.0_0570130.1">
    <property type="protein sequence ID" value="TraesPARA_EIv1.0_0570130.1.CDS"/>
    <property type="gene ID" value="TraesPARA_EIv1.0_0570130"/>
</dbReference>
<dbReference type="Gramene" id="TraesSYM2B03G00912140.1">
    <property type="protein sequence ID" value="TraesSYM2B03G00912140.1"/>
    <property type="gene ID" value="TraesSYM2B03G00912140"/>
</dbReference>
<dbReference type="PANTHER" id="PTHR33065:SF189">
    <property type="entry name" value="DUF6598 DOMAIN-CONTAINING PROTEIN"/>
    <property type="match status" value="1"/>
</dbReference>
<evidence type="ECO:0000259" key="1">
    <source>
        <dbReference type="Pfam" id="PF20241"/>
    </source>
</evidence>
<dbReference type="Gramene" id="TraesCAD_scaffold_058912_01G000100.1">
    <property type="protein sequence ID" value="TraesCAD_scaffold_058912_01G000100.1"/>
    <property type="gene ID" value="TraesCAD_scaffold_058912_01G000100"/>
</dbReference>
<feature type="domain" description="DUF6598" evidence="1">
    <location>
        <begin position="232"/>
        <end position="425"/>
    </location>
</feature>
<gene>
    <name evidence="2" type="primary">LOC123044367</name>
</gene>
<dbReference type="Gramene" id="TraesCLE_scaffold_020696_01G000100.1">
    <property type="protein sequence ID" value="TraesCLE_scaffold_020696_01G000100.1"/>
    <property type="gene ID" value="TraesCLE_scaffold_020696_01G000100"/>
</dbReference>
<dbReference type="Gramene" id="TraesCS2B02G213500.1">
    <property type="protein sequence ID" value="TraesCS2B02G213500.1"/>
    <property type="gene ID" value="TraesCS2B02G213500"/>
</dbReference>
<dbReference type="Gramene" id="TraesMAC2B03G00898700.1">
    <property type="protein sequence ID" value="TraesMAC2B03G00898700.1"/>
    <property type="gene ID" value="TraesMAC2B03G00898700"/>
</dbReference>
<dbReference type="GeneID" id="123044367"/>
<name>A0A3B6C3D8_WHEAT</name>
<dbReference type="Gramene" id="TraesCS2B03G0514600.1">
    <property type="protein sequence ID" value="TraesCS2B03G0514600.1.CDS"/>
    <property type="gene ID" value="TraesCS2B03G0514600"/>
</dbReference>
<keyword evidence="3" id="KW-1185">Reference proteome</keyword>
<evidence type="ECO:0000313" key="2">
    <source>
        <dbReference type="EnsemblPlants" id="TraesCS2B02G213500.1"/>
    </source>
</evidence>
<dbReference type="AlphaFoldDB" id="A0A3B6C3D8"/>
<dbReference type="STRING" id="4565.A0A3B6C3D8"/>
<dbReference type="Gramene" id="TraesROB_scaffold_058809_01G000100.1">
    <property type="protein sequence ID" value="TraesROB_scaffold_058809_01G000100.1"/>
    <property type="gene ID" value="TraesROB_scaffold_058809_01G000100"/>
</dbReference>
<reference evidence="2" key="1">
    <citation type="submission" date="2018-08" db="EMBL/GenBank/DDBJ databases">
        <authorList>
            <person name="Rossello M."/>
        </authorList>
    </citation>
    <scope>NUCLEOTIDE SEQUENCE [LARGE SCALE GENOMIC DNA]</scope>
    <source>
        <strain evidence="2">cv. Chinese Spring</strain>
    </source>
</reference>
<dbReference type="OMA" id="QLPRYPL"/>
<dbReference type="Pfam" id="PF20241">
    <property type="entry name" value="DUF6598"/>
    <property type="match status" value="1"/>
</dbReference>
<dbReference type="InterPro" id="IPR046533">
    <property type="entry name" value="DUF6598"/>
</dbReference>
<organism evidence="2">
    <name type="scientific">Triticum aestivum</name>
    <name type="common">Wheat</name>
    <dbReference type="NCBI Taxonomy" id="4565"/>
    <lineage>
        <taxon>Eukaryota</taxon>
        <taxon>Viridiplantae</taxon>
        <taxon>Streptophyta</taxon>
        <taxon>Embryophyta</taxon>
        <taxon>Tracheophyta</taxon>
        <taxon>Spermatophyta</taxon>
        <taxon>Magnoliopsida</taxon>
        <taxon>Liliopsida</taxon>
        <taxon>Poales</taxon>
        <taxon>Poaceae</taxon>
        <taxon>BOP clade</taxon>
        <taxon>Pooideae</taxon>
        <taxon>Triticodae</taxon>
        <taxon>Triticeae</taxon>
        <taxon>Triticinae</taxon>
        <taxon>Triticum</taxon>
    </lineage>
</organism>
<accession>A0A3B6C3D8</accession>
<dbReference type="Proteomes" id="UP000019116">
    <property type="component" value="Chromosome 2B"/>
</dbReference>
<reference evidence="2" key="2">
    <citation type="submission" date="2018-10" db="UniProtKB">
        <authorList>
            <consortium name="EnsemblPlants"/>
        </authorList>
    </citation>
    <scope>IDENTIFICATION</scope>
</reference>
<dbReference type="EnsemblPlants" id="TraesCS2B02G213500.1">
    <property type="protein sequence ID" value="TraesCS2B02G213500.1"/>
    <property type="gene ID" value="TraesCS2B02G213500"/>
</dbReference>
<dbReference type="Gramene" id="TraesRN2B0100522900.1">
    <property type="protein sequence ID" value="TraesRN2B0100522900.1"/>
    <property type="gene ID" value="TraesRN2B0100522900"/>
</dbReference>
<dbReference type="RefSeq" id="XP_044323030.1">
    <property type="nucleotide sequence ID" value="XM_044467095.1"/>
</dbReference>
<proteinExistence type="predicted"/>
<dbReference type="OrthoDB" id="613498at2759"/>
<dbReference type="Gramene" id="TraesARI2B03G00911950.1">
    <property type="protein sequence ID" value="TraesARI2B03G00911950.1"/>
    <property type="gene ID" value="TraesARI2B03G00911950"/>
</dbReference>